<dbReference type="AlphaFoldDB" id="A0A0K9F472"/>
<keyword evidence="1" id="KW-0472">Membrane</keyword>
<protein>
    <submittedName>
        <fullName evidence="2">Uncharacterized protein</fullName>
    </submittedName>
</protein>
<dbReference type="Proteomes" id="UP000037326">
    <property type="component" value="Unassembled WGS sequence"/>
</dbReference>
<gene>
    <name evidence="2" type="ORF">ACZ11_19805</name>
</gene>
<dbReference type="EMBL" id="LFXJ01000010">
    <property type="protein sequence ID" value="KMY29350.1"/>
    <property type="molecule type" value="Genomic_DNA"/>
</dbReference>
<sequence>MFIYGPFEPDLVHTSGGKWRHLLLNMKMQGRFLLFLGGGFFVGFISDSLNTKKEWKLCQFEN</sequence>
<keyword evidence="1" id="KW-1133">Transmembrane helix</keyword>
<name>A0A0K9F472_9BACI</name>
<feature type="transmembrane region" description="Helical" evidence="1">
    <location>
        <begin position="28"/>
        <end position="46"/>
    </location>
</feature>
<proteinExistence type="predicted"/>
<comment type="caution">
    <text evidence="2">The sequence shown here is derived from an EMBL/GenBank/DDBJ whole genome shotgun (WGS) entry which is preliminary data.</text>
</comment>
<reference evidence="3" key="1">
    <citation type="submission" date="2015-07" db="EMBL/GenBank/DDBJ databases">
        <authorList>
            <consortium name="Consortium for Microbial Forensics and Genomics (microFORGE)"/>
            <person name="Knight B.M."/>
            <person name="Roberts D.P."/>
            <person name="Lin D."/>
            <person name="Hari K."/>
            <person name="Fletcher J."/>
            <person name="Melcher U."/>
            <person name="Blagden T."/>
            <person name="Winegar R.A."/>
        </authorList>
    </citation>
    <scope>NUCLEOTIDE SEQUENCE [LARGE SCALE GENOMIC DNA]</scope>
    <source>
        <strain evidence="3">DSM 23493</strain>
    </source>
</reference>
<keyword evidence="1" id="KW-0812">Transmembrane</keyword>
<evidence type="ECO:0000256" key="1">
    <source>
        <dbReference type="SAM" id="Phobius"/>
    </source>
</evidence>
<evidence type="ECO:0000313" key="3">
    <source>
        <dbReference type="Proteomes" id="UP000037326"/>
    </source>
</evidence>
<organism evidence="2 3">
    <name type="scientific">Lysinibacillus xylanilyticus</name>
    <dbReference type="NCBI Taxonomy" id="582475"/>
    <lineage>
        <taxon>Bacteria</taxon>
        <taxon>Bacillati</taxon>
        <taxon>Bacillota</taxon>
        <taxon>Bacilli</taxon>
        <taxon>Bacillales</taxon>
        <taxon>Bacillaceae</taxon>
        <taxon>Lysinibacillus</taxon>
    </lineage>
</organism>
<dbReference type="PATRIC" id="fig|582475.4.peg.3039"/>
<evidence type="ECO:0000313" key="2">
    <source>
        <dbReference type="EMBL" id="KMY29350.1"/>
    </source>
</evidence>
<accession>A0A0K9F472</accession>